<evidence type="ECO:0000313" key="2">
    <source>
        <dbReference type="Proteomes" id="UP000252419"/>
    </source>
</evidence>
<organism evidence="1 2">
    <name type="scientific">Thalassospira xianhensis MCCC 1A02616</name>
    <dbReference type="NCBI Taxonomy" id="1177929"/>
    <lineage>
        <taxon>Bacteria</taxon>
        <taxon>Pseudomonadati</taxon>
        <taxon>Pseudomonadota</taxon>
        <taxon>Alphaproteobacteria</taxon>
        <taxon>Rhodospirillales</taxon>
        <taxon>Thalassospiraceae</taxon>
        <taxon>Thalassospira</taxon>
    </lineage>
</organism>
<dbReference type="Pfam" id="PF13557">
    <property type="entry name" value="Phenol_MetA_deg"/>
    <property type="match status" value="1"/>
</dbReference>
<gene>
    <name evidence="1" type="ORF">TH5_10300</name>
</gene>
<protein>
    <recommendedName>
        <fullName evidence="3">Transporter</fullName>
    </recommendedName>
</protein>
<evidence type="ECO:0000313" key="1">
    <source>
        <dbReference type="EMBL" id="RCK06031.1"/>
    </source>
</evidence>
<dbReference type="EMBL" id="JPWA01000010">
    <property type="protein sequence ID" value="RCK06031.1"/>
    <property type="molecule type" value="Genomic_DNA"/>
</dbReference>
<dbReference type="InterPro" id="IPR025737">
    <property type="entry name" value="FApF"/>
</dbReference>
<reference evidence="1 2" key="1">
    <citation type="submission" date="2014-07" db="EMBL/GenBank/DDBJ databases">
        <title>Draft genome sequence of Thalassospira xianhensis P-4 (MCCC 1A02616).</title>
        <authorList>
            <person name="Lai Q."/>
            <person name="Shao Z."/>
        </authorList>
    </citation>
    <scope>NUCLEOTIDE SEQUENCE [LARGE SCALE GENOMIC DNA]</scope>
    <source>
        <strain evidence="1 2">MCCC 1A02616</strain>
    </source>
</reference>
<dbReference type="AlphaFoldDB" id="A0A367UDF2"/>
<accession>A0A367UDF2</accession>
<comment type="caution">
    <text evidence="1">The sequence shown here is derived from an EMBL/GenBank/DDBJ whole genome shotgun (WGS) entry which is preliminary data.</text>
</comment>
<sequence>MSGIGFLGLTSMAYAQSSENSDLAKQLANPVANLISVPIQLNYDSGYGSEDGDKTFINAQPVIPISLNEDWNLISRTILPLVHQNDINGNSGTDTGLGDTVQSLFISPVEPTSGGLIWGVGPALLLPTATNDALGKDQWGAGPTAVGLFSHGGWTYGALANHIWSGDDGSVASETNATFFQPFLNYTTPDAWSFVLNTETTYDWEAEQWSVPVNGLVTKLISIGDQKISVGGGVRYWAESPDAGPDGWGIRLQLTFLFPK</sequence>
<dbReference type="Proteomes" id="UP000252419">
    <property type="component" value="Unassembled WGS sequence"/>
</dbReference>
<name>A0A367UDF2_9PROT</name>
<keyword evidence="2" id="KW-1185">Reference proteome</keyword>
<proteinExistence type="predicted"/>
<evidence type="ECO:0008006" key="3">
    <source>
        <dbReference type="Google" id="ProtNLM"/>
    </source>
</evidence>